<sequence>MQRKQWFIIAGALFITSQLYLYFFYRHFEHFPQISTISNLTSLMVPFEHLERNATFSCSELTLQSRYKLEFQQLEHYDLNQSYKQPPMSIRSKQQNQTDLPQLPYFYSLWKTASILPRLITPCEHQVYINLLKTFDQICRQGGVEYMISYGTLLGSYRNHGKILYSY</sequence>
<accession>A0A821VT05</accession>
<evidence type="ECO:0000313" key="3">
    <source>
        <dbReference type="EMBL" id="CAF3484895.1"/>
    </source>
</evidence>
<evidence type="ECO:0000313" key="5">
    <source>
        <dbReference type="EMBL" id="CAF4912081.1"/>
    </source>
</evidence>
<proteinExistence type="predicted"/>
<evidence type="ECO:0000313" key="2">
    <source>
        <dbReference type="EMBL" id="CAF3289208.1"/>
    </source>
</evidence>
<keyword evidence="1" id="KW-0472">Membrane</keyword>
<dbReference type="EMBL" id="CAJOBS010006372">
    <property type="protein sequence ID" value="CAF4912081.1"/>
    <property type="molecule type" value="Genomic_DNA"/>
</dbReference>
<dbReference type="EMBL" id="CAJNYD010000699">
    <property type="protein sequence ID" value="CAF3289208.1"/>
    <property type="molecule type" value="Genomic_DNA"/>
</dbReference>
<name>A0A821VT05_9BILA</name>
<reference evidence="5" key="1">
    <citation type="submission" date="2021-02" db="EMBL/GenBank/DDBJ databases">
        <authorList>
            <person name="Nowell W R."/>
        </authorList>
    </citation>
    <scope>NUCLEOTIDE SEQUENCE</scope>
</reference>
<dbReference type="Proteomes" id="UP000663833">
    <property type="component" value="Unassembled WGS sequence"/>
</dbReference>
<keyword evidence="1" id="KW-1133">Transmembrane helix</keyword>
<dbReference type="AlphaFoldDB" id="A0A821VT05"/>
<dbReference type="Proteomes" id="UP000663838">
    <property type="component" value="Unassembled WGS sequence"/>
</dbReference>
<gene>
    <name evidence="4" type="ORF">HFQ381_LOCUS32377</name>
    <name evidence="3" type="ORF">KIK155_LOCUS14751</name>
    <name evidence="2" type="ORF">LUA448_LOCUS7087</name>
    <name evidence="5" type="ORF">TOA249_LOCUS31467</name>
</gene>
<evidence type="ECO:0000256" key="1">
    <source>
        <dbReference type="SAM" id="Phobius"/>
    </source>
</evidence>
<evidence type="ECO:0000313" key="6">
    <source>
        <dbReference type="Proteomes" id="UP000663838"/>
    </source>
</evidence>
<dbReference type="Proteomes" id="UP000663865">
    <property type="component" value="Unassembled WGS sequence"/>
</dbReference>
<dbReference type="EMBL" id="CAJOBO010007820">
    <property type="protein sequence ID" value="CAF4578190.1"/>
    <property type="molecule type" value="Genomic_DNA"/>
</dbReference>
<dbReference type="EMBL" id="CAJNYV010002513">
    <property type="protein sequence ID" value="CAF3484895.1"/>
    <property type="molecule type" value="Genomic_DNA"/>
</dbReference>
<keyword evidence="1" id="KW-0812">Transmembrane</keyword>
<feature type="transmembrane region" description="Helical" evidence="1">
    <location>
        <begin position="6"/>
        <end position="25"/>
    </location>
</feature>
<evidence type="ECO:0000313" key="4">
    <source>
        <dbReference type="EMBL" id="CAF4578190.1"/>
    </source>
</evidence>
<organism evidence="5 6">
    <name type="scientific">Rotaria socialis</name>
    <dbReference type="NCBI Taxonomy" id="392032"/>
    <lineage>
        <taxon>Eukaryota</taxon>
        <taxon>Metazoa</taxon>
        <taxon>Spiralia</taxon>
        <taxon>Gnathifera</taxon>
        <taxon>Rotifera</taxon>
        <taxon>Eurotatoria</taxon>
        <taxon>Bdelloidea</taxon>
        <taxon>Philodinida</taxon>
        <taxon>Philodinidae</taxon>
        <taxon>Rotaria</taxon>
    </lineage>
</organism>
<comment type="caution">
    <text evidence="5">The sequence shown here is derived from an EMBL/GenBank/DDBJ whole genome shotgun (WGS) entry which is preliminary data.</text>
</comment>
<protein>
    <submittedName>
        <fullName evidence="5">Uncharacterized protein</fullName>
    </submittedName>
</protein>
<dbReference type="Proteomes" id="UP000663851">
    <property type="component" value="Unassembled WGS sequence"/>
</dbReference>